<comment type="caution">
    <text evidence="2">The sequence shown here is derived from an EMBL/GenBank/DDBJ whole genome shotgun (WGS) entry which is preliminary data.</text>
</comment>
<dbReference type="InParanoid" id="A0A1Y2G6V6"/>
<evidence type="ECO:0000313" key="3">
    <source>
        <dbReference type="Proteomes" id="UP000193467"/>
    </source>
</evidence>
<name>A0A1Y2G6V6_9BASI</name>
<organism evidence="2 3">
    <name type="scientific">Leucosporidium creatinivorum</name>
    <dbReference type="NCBI Taxonomy" id="106004"/>
    <lineage>
        <taxon>Eukaryota</taxon>
        <taxon>Fungi</taxon>
        <taxon>Dikarya</taxon>
        <taxon>Basidiomycota</taxon>
        <taxon>Pucciniomycotina</taxon>
        <taxon>Microbotryomycetes</taxon>
        <taxon>Leucosporidiales</taxon>
        <taxon>Leucosporidium</taxon>
    </lineage>
</organism>
<evidence type="ECO:0000256" key="1">
    <source>
        <dbReference type="SAM" id="MobiDB-lite"/>
    </source>
</evidence>
<evidence type="ECO:0000313" key="2">
    <source>
        <dbReference type="EMBL" id="ORY91731.1"/>
    </source>
</evidence>
<feature type="compositionally biased region" description="Basic and acidic residues" evidence="1">
    <location>
        <begin position="37"/>
        <end position="50"/>
    </location>
</feature>
<dbReference type="EMBL" id="MCGR01000002">
    <property type="protein sequence ID" value="ORY91731.1"/>
    <property type="molecule type" value="Genomic_DNA"/>
</dbReference>
<dbReference type="Proteomes" id="UP000193467">
    <property type="component" value="Unassembled WGS sequence"/>
</dbReference>
<keyword evidence="3" id="KW-1185">Reference proteome</keyword>
<sequence length="390" mass="44203">MPSPLNLRQRIRDRRAVASPSSRRGSLTLAPPPASPHHHEEFGFNEHRPSSPESPRVVAYTAAMVHHQELVDGFLAKAYPRSPNAFPRNERWQTSVHHVSVMSGYSGGRKAERLDTGISGPTLFARGDGVWLSGGQSMSGDDQRGSRLWASSPGIEPSRVEVQTRNTSSEWHYRRKIRAPIITYYDHGDQPENSFHESPSHLSLWECVEIGRAGSAPASVWVFFILDPPSIRKEMRLREEPSSTYYPPASFAVNSVHVALVRALLTFVDADHIPPRHWDLRWEPKERYLEVFGADVMQRSWIQMMDTLFYGLPEERNRADGTEEEARLTVSWHDGSGSHEAHVLVKHVSELKECDNTSNLVIRTVWRVLDRSAIPASIHIPSQIRFLNHP</sequence>
<accession>A0A1Y2G6V6</accession>
<reference evidence="2 3" key="1">
    <citation type="submission" date="2016-07" db="EMBL/GenBank/DDBJ databases">
        <title>Pervasive Adenine N6-methylation of Active Genes in Fungi.</title>
        <authorList>
            <consortium name="DOE Joint Genome Institute"/>
            <person name="Mondo S.J."/>
            <person name="Dannebaum R.O."/>
            <person name="Kuo R.C."/>
            <person name="Labutti K."/>
            <person name="Haridas S."/>
            <person name="Kuo A."/>
            <person name="Salamov A."/>
            <person name="Ahrendt S.R."/>
            <person name="Lipzen A."/>
            <person name="Sullivan W."/>
            <person name="Andreopoulos W.B."/>
            <person name="Clum A."/>
            <person name="Lindquist E."/>
            <person name="Daum C."/>
            <person name="Ramamoorthy G.K."/>
            <person name="Gryganskyi A."/>
            <person name="Culley D."/>
            <person name="Magnuson J.K."/>
            <person name="James T.Y."/>
            <person name="O'Malley M.A."/>
            <person name="Stajich J.E."/>
            <person name="Spatafora J.W."/>
            <person name="Visel A."/>
            <person name="Grigoriev I.V."/>
        </authorList>
    </citation>
    <scope>NUCLEOTIDE SEQUENCE [LARGE SCALE GENOMIC DNA]</scope>
    <source>
        <strain evidence="2 3">62-1032</strain>
    </source>
</reference>
<gene>
    <name evidence="2" type="ORF">BCR35DRAFT_299032</name>
</gene>
<proteinExistence type="predicted"/>
<dbReference type="AlphaFoldDB" id="A0A1Y2G6V6"/>
<protein>
    <submittedName>
        <fullName evidence="2">Uncharacterized protein</fullName>
    </submittedName>
</protein>
<feature type="region of interest" description="Disordered" evidence="1">
    <location>
        <begin position="1"/>
        <end position="55"/>
    </location>
</feature>